<feature type="transmembrane region" description="Helical" evidence="1">
    <location>
        <begin position="160"/>
        <end position="179"/>
    </location>
</feature>
<dbReference type="AlphaFoldDB" id="A0A2H3P5J3"/>
<dbReference type="PANTHER" id="PTHR43044:SF1">
    <property type="entry name" value="QUINOL:CYTOCHROME C OXIDOREDUCTASE QUINONE-BINDING SUBUNIT 2"/>
    <property type="match status" value="1"/>
</dbReference>
<accession>A0A2H3P5J3</accession>
<feature type="transmembrane region" description="Helical" evidence="1">
    <location>
        <begin position="232"/>
        <end position="255"/>
    </location>
</feature>
<feature type="transmembrane region" description="Helical" evidence="1">
    <location>
        <begin position="200"/>
        <end position="220"/>
    </location>
</feature>
<keyword evidence="1" id="KW-1133">Transmembrane helix</keyword>
<keyword evidence="1" id="KW-0472">Membrane</keyword>
<evidence type="ECO:0008006" key="4">
    <source>
        <dbReference type="Google" id="ProtNLM"/>
    </source>
</evidence>
<sequence>MSDTESRSSSLLTWLIDPLRPTADSAPDAFTFTGDRRSWLVPVALGLALLAISALGWLVDPSRFYVSYLIGWTFCLTISIGALFFLFFNHLTKAGWSIVVNRINESLLWGFPMLAVLFIPVLFGMDDLYKWTNPELYIEGGPKYDVLIAGKAPYLNTPFWGIRMGLYFVIWSVLSYRLYTLSVTQDVTGDPEIMSKLRSTSAWGLPLTAITVAFASYDIIMSTDAHWYSTIFGIYLFAGAMLALLATMVIIGTSLQRSGMLTDTITPEHYHDLGKYLFGFTVFWAYIAFSQYLLIWYAGIPEVTIFYRHRLEHAWEWHSAMLILFHFAVPFLLLLPQITKRIPVVLGILAVWLFGMHWFDLHWNVMPNLFTDGGFHWVDFTTWLGLLGLFMGAAIYRLSRHALVPHRHPYLQESMHFENV</sequence>
<evidence type="ECO:0000313" key="3">
    <source>
        <dbReference type="Proteomes" id="UP000221024"/>
    </source>
</evidence>
<keyword evidence="3" id="KW-1185">Reference proteome</keyword>
<dbReference type="OrthoDB" id="140980at2"/>
<dbReference type="PANTHER" id="PTHR43044">
    <property type="match status" value="1"/>
</dbReference>
<feature type="transmembrane region" description="Helical" evidence="1">
    <location>
        <begin position="380"/>
        <end position="398"/>
    </location>
</feature>
<feature type="transmembrane region" description="Helical" evidence="1">
    <location>
        <begin position="317"/>
        <end position="335"/>
    </location>
</feature>
<dbReference type="EMBL" id="PDEP01000010">
    <property type="protein sequence ID" value="PEN06035.1"/>
    <property type="molecule type" value="Genomic_DNA"/>
</dbReference>
<reference evidence="2 3" key="1">
    <citation type="submission" date="2017-10" db="EMBL/GenBank/DDBJ databases">
        <title>Draft genome of Longimonas halophila.</title>
        <authorList>
            <person name="Goh K.M."/>
            <person name="Shamsir M.S."/>
            <person name="Lim S.W."/>
        </authorList>
    </citation>
    <scope>NUCLEOTIDE SEQUENCE [LARGE SCALE GENOMIC DNA]</scope>
    <source>
        <strain evidence="2 3">KCTC 42399</strain>
    </source>
</reference>
<comment type="caution">
    <text evidence="2">The sequence shown here is derived from an EMBL/GenBank/DDBJ whole genome shotgun (WGS) entry which is preliminary data.</text>
</comment>
<evidence type="ECO:0000313" key="2">
    <source>
        <dbReference type="EMBL" id="PEN06035.1"/>
    </source>
</evidence>
<feature type="transmembrane region" description="Helical" evidence="1">
    <location>
        <begin position="39"/>
        <end position="59"/>
    </location>
</feature>
<organism evidence="2 3">
    <name type="scientific">Longimonas halophila</name>
    <dbReference type="NCBI Taxonomy" id="1469170"/>
    <lineage>
        <taxon>Bacteria</taxon>
        <taxon>Pseudomonadati</taxon>
        <taxon>Rhodothermota</taxon>
        <taxon>Rhodothermia</taxon>
        <taxon>Rhodothermales</taxon>
        <taxon>Salisaetaceae</taxon>
        <taxon>Longimonas</taxon>
    </lineage>
</organism>
<proteinExistence type="predicted"/>
<name>A0A2H3P5J3_9BACT</name>
<keyword evidence="1" id="KW-0812">Transmembrane</keyword>
<feature type="transmembrane region" description="Helical" evidence="1">
    <location>
        <begin position="342"/>
        <end position="360"/>
    </location>
</feature>
<dbReference type="Proteomes" id="UP000221024">
    <property type="component" value="Unassembled WGS sequence"/>
</dbReference>
<evidence type="ECO:0000256" key="1">
    <source>
        <dbReference type="SAM" id="Phobius"/>
    </source>
</evidence>
<feature type="transmembrane region" description="Helical" evidence="1">
    <location>
        <begin position="276"/>
        <end position="297"/>
    </location>
</feature>
<dbReference type="RefSeq" id="WP_098062724.1">
    <property type="nucleotide sequence ID" value="NZ_PDEP01000010.1"/>
</dbReference>
<protein>
    <recommendedName>
        <fullName evidence="4">Quinol:cytochrome C oxidoreductase</fullName>
    </recommendedName>
</protein>
<feature type="transmembrane region" description="Helical" evidence="1">
    <location>
        <begin position="65"/>
        <end position="87"/>
    </location>
</feature>
<feature type="transmembrane region" description="Helical" evidence="1">
    <location>
        <begin position="107"/>
        <end position="125"/>
    </location>
</feature>
<gene>
    <name evidence="2" type="ORF">CRI93_11175</name>
</gene>